<dbReference type="PANTHER" id="PTHR21610">
    <property type="entry name" value="VON WILLEBRAND FACTOR A DOMAIN-CONTAINING PROTEIN 8"/>
    <property type="match status" value="1"/>
</dbReference>
<dbReference type="InterPro" id="IPR039891">
    <property type="entry name" value="VWA8"/>
</dbReference>
<dbReference type="PROSITE" id="PS50234">
    <property type="entry name" value="VWFA"/>
    <property type="match status" value="1"/>
</dbReference>
<dbReference type="FunFam" id="3.40.50.300:FF:000587">
    <property type="entry name" value="von Willebrand factor A domain containing 8"/>
    <property type="match status" value="1"/>
</dbReference>
<dbReference type="PROSITE" id="PS51450">
    <property type="entry name" value="LRR"/>
    <property type="match status" value="1"/>
</dbReference>
<dbReference type="GO" id="GO:0045259">
    <property type="term" value="C:proton-transporting ATP synthase complex"/>
    <property type="evidence" value="ECO:0007669"/>
    <property type="project" value="UniProtKB-KW"/>
</dbReference>
<dbReference type="PROSITE" id="PS00605">
    <property type="entry name" value="ATPASE_C"/>
    <property type="match status" value="1"/>
</dbReference>
<evidence type="ECO:0000256" key="9">
    <source>
        <dbReference type="ARBA" id="ARBA00023121"/>
    </source>
</evidence>
<sequence>MSALTRLSLTSSSALCRWTQFMTNKNNLFLNRLPTLSAIVPSNPQRSIQTSAIRYDIDSAAKYIGAGAATVGVAGAGAGIGTVFGSLVVGYARNPSLKQQLFSYAILGFALSEAMGLFCLMMAFIQSGIMLLKSTTSRLRTISIVQHLRFSSAIPSSTATKDDERNILRIGSVSTVVHSPKDPAFVPRLYYDKISFPKSYIKHLEWLMKKDLLNQDSLLIGAPGPLRRQLVMAYLELNNKQFEYIQLNRDITDSDIKQRREILDKSALYIDQAAVKAAVTGHVLILDGIEKAERNVLPILNNLLENREMNLDDGRFLVSTQRYDSLLKTYTKEQLNQLNFVRVNEQFRIIALTLPIPAYKGNSLDPPLRSRFQLRDIGTLSYDEHIQLLKLKYPQINDSVLQNLLSFSTLINSTELDTLKLIHFPTERIDLMLNLYNVSSSTLTLPDLIHRIYPYNVLYQHSTETKQGINDIYKKLSINSNIIHNRRVKSIKIENSVAQVNLEIDGKEHQIKVSAGTSVTSSLPNFIMTPYHENLLVDLILSHAVGDICLVGSKGCGKSLLTENFASLLNYSIEHFVLYKDLSARELLQQRVTNEHGDTQWINTPIVDAALNGKILVLDGIHRLYSDTLISLQRLVQDRELTLPDGTTLLRHDRYDYIQNEVLNCTTETLLAKKIYRIHPSFRIIALAEPPGGDSTTASTTSGSSPNSVNEQNWLHAETLTLFQYHHMRPLNYEEERRIVYSACHIDKDNTTIDRVLRFVNDLRNSNDNQLKMVSRSLSTRNVIRIAKHLKYYTSESDHLYELMMKSTCAQFLPRLVYEAFIDTLNKAGIKESVSELSSSSLNLSPSNHDTEKLLFDHAAKVPFTTYYENPLHNDIIRKMHESFTLGEHLLLIGPQGVAKNRLTDHYLQTRKLPREYIQLHRDTTVQSLTIQANVIDGRIVYEDSPLIKAIKYGSVAVIDEADKAPSHVTSILKSLIENGYMYLSDNRRIFPPKQEHQNEADIDPNIIHIHPNFRMIVLANRPGFPFLGNDFFVNLGDLFATFPILNPPRESEIILLEKFAPDIKQQRSTIELLVDVFTDLRQLYNEGTINYPFSLRELVSMVKHMNKYPEDNLPDILRNVFDYDNYNVDLHDRIRTILHRHGIPFNIDNRHVKLSNTYPINLKFSNEKWLTIKQEKGRLLQEHPIRTSNILKQKQPILIDSLNRINSRTQTFSELTFNYRLPMDETAFVHDFNILSNDTALVLTANPLCLWTFKMNENQAKKFEINNLLQPQNNARYYTPQYQLYVIPDQTNTVVIGESISQNFAFFNIMDGTGSLIENGPSSIVQKVSKLLQPSSLLSNSSYNPTNGQLIVYGVNNDIIHLYDFCKNMFKQIKLPFIFRSIVPFQDTWIFNDKDQQSFMIHIDNKNEDIPVWLIQQNIHNIGFGYSGKEWFTSSEDYFARVVNNDNSLDIDRLKRPKRLLMDVSPSETYEKRRLQTFYNQKHSIIASLYAKDLVEKKFRSKEESDILSYLEVLNLSNNYITYIPLLKQQRSSTQHDWFMHTKSSSGVLAAQAKDGTLLTIDSKANISTFEIVPSALEISLDNWNKQVKTNEENLSIEYLKGGKTDLSGPKHGKVDPNNQPHVGGNRWAGGSGGRDTAGLGGIGGPYRLDSGHQVYQVPDEVKNNVPDHIREAARELGQKVFKQRLKEIEMSEYDNDVYQKYSSKIQSEIKLLRSIIENLESKSKDRQWIRHRTSGDFDERKLIEGVIGETSVYKHRADIPPEPGTPQTKAKRLRLIVDLSASMYRFNGVDGRLERQCECVLMFLESLSGYEHKFVYDIIGHSGDSPDIEIVSKHRIPKNNKERLKIIKTMYTHTMFCNSGDYTLTSTKQSIAQLAKEADENLDERFLIVISDANFDRYGISPKEFGQLLNSNEMVQCFAIFIGSLGQQAAQLQKNLPSGKGFVCLETKNIPKVLKTIFTSDVLH</sequence>
<evidence type="ECO:0000256" key="3">
    <source>
        <dbReference type="ARBA" id="ARBA00022448"/>
    </source>
</evidence>
<dbReference type="InterPro" id="IPR011704">
    <property type="entry name" value="ATPase_dyneun-rel_AAA"/>
</dbReference>
<dbReference type="InterPro" id="IPR035921">
    <property type="entry name" value="F/V-ATP_Csub_sf"/>
</dbReference>
<feature type="region of interest" description="Disordered" evidence="14">
    <location>
        <begin position="689"/>
        <end position="709"/>
    </location>
</feature>
<evidence type="ECO:0000256" key="13">
    <source>
        <dbReference type="ARBA" id="ARBA00033111"/>
    </source>
</evidence>
<name>A0A814MND2_9BILA</name>
<feature type="region of interest" description="Disordered" evidence="14">
    <location>
        <begin position="1607"/>
        <end position="1634"/>
    </location>
</feature>
<keyword evidence="19" id="KW-1185">Reference proteome</keyword>
<dbReference type="GO" id="GO:0033177">
    <property type="term" value="C:proton-transporting two-sector ATPase complex, proton-transporting domain"/>
    <property type="evidence" value="ECO:0007669"/>
    <property type="project" value="InterPro"/>
</dbReference>
<dbReference type="InterPro" id="IPR000454">
    <property type="entry name" value="ATP_synth_F0_csu"/>
</dbReference>
<evidence type="ECO:0000256" key="1">
    <source>
        <dbReference type="ARBA" id="ARBA00004225"/>
    </source>
</evidence>
<dbReference type="InterPro" id="IPR027417">
    <property type="entry name" value="P-loop_NTPase"/>
</dbReference>
<dbReference type="InterPro" id="IPR038662">
    <property type="entry name" value="ATP_synth_F0_csu_sf"/>
</dbReference>
<keyword evidence="9" id="KW-0446">Lipid-binding</keyword>
<reference evidence="17" key="1">
    <citation type="submission" date="2021-02" db="EMBL/GenBank/DDBJ databases">
        <authorList>
            <person name="Nowell W R."/>
        </authorList>
    </citation>
    <scope>NUCLEOTIDE SEQUENCE</scope>
</reference>
<evidence type="ECO:0000256" key="10">
    <source>
        <dbReference type="ARBA" id="ARBA00023128"/>
    </source>
</evidence>
<evidence type="ECO:0000256" key="11">
    <source>
        <dbReference type="ARBA" id="ARBA00023136"/>
    </source>
</evidence>
<dbReference type="GO" id="GO:0016887">
    <property type="term" value="F:ATP hydrolysis activity"/>
    <property type="evidence" value="ECO:0007669"/>
    <property type="project" value="InterPro"/>
</dbReference>
<feature type="compositionally biased region" description="Low complexity" evidence="14">
    <location>
        <begin position="690"/>
        <end position="708"/>
    </location>
</feature>
<dbReference type="InterPro" id="IPR036465">
    <property type="entry name" value="vWFA_dom_sf"/>
</dbReference>
<evidence type="ECO:0000256" key="4">
    <source>
        <dbReference type="ARBA" id="ARBA00022547"/>
    </source>
</evidence>
<keyword evidence="8" id="KW-0406">Ion transport</keyword>
<dbReference type="SUPFAM" id="SSF52540">
    <property type="entry name" value="P-loop containing nucleoside triphosphate hydrolases"/>
    <property type="match status" value="3"/>
</dbReference>
<evidence type="ECO:0000256" key="8">
    <source>
        <dbReference type="ARBA" id="ARBA00023065"/>
    </source>
</evidence>
<feature type="transmembrane region" description="Helical" evidence="15">
    <location>
        <begin position="101"/>
        <end position="125"/>
    </location>
</feature>
<protein>
    <recommendedName>
        <fullName evidence="13">ATPase protein 9</fullName>
    </recommendedName>
    <alternativeName>
        <fullName evidence="12">ATPase subunit c</fullName>
    </alternativeName>
</protein>
<feature type="domain" description="VWFA" evidence="16">
    <location>
        <begin position="1774"/>
        <end position="1964"/>
    </location>
</feature>
<gene>
    <name evidence="17" type="ORF">GPM918_LOCUS17825</name>
    <name evidence="18" type="ORF">SRO942_LOCUS17822</name>
</gene>
<organism evidence="17 19">
    <name type="scientific">Didymodactylos carnosus</name>
    <dbReference type="NCBI Taxonomy" id="1234261"/>
    <lineage>
        <taxon>Eukaryota</taxon>
        <taxon>Metazoa</taxon>
        <taxon>Spiralia</taxon>
        <taxon>Gnathifera</taxon>
        <taxon>Rotifera</taxon>
        <taxon>Eurotatoria</taxon>
        <taxon>Bdelloidea</taxon>
        <taxon>Philodinida</taxon>
        <taxon>Philodinidae</taxon>
        <taxon>Didymodactylos</taxon>
    </lineage>
</organism>
<evidence type="ECO:0000256" key="5">
    <source>
        <dbReference type="ARBA" id="ARBA00022692"/>
    </source>
</evidence>
<keyword evidence="7 15" id="KW-1133">Transmembrane helix</keyword>
<dbReference type="InterPro" id="IPR002035">
    <property type="entry name" value="VWF_A"/>
</dbReference>
<keyword evidence="6" id="KW-0375">Hydrogen ion transport</keyword>
<dbReference type="InterPro" id="IPR001611">
    <property type="entry name" value="Leu-rich_rpt"/>
</dbReference>
<evidence type="ECO:0000313" key="17">
    <source>
        <dbReference type="EMBL" id="CAF1082167.1"/>
    </source>
</evidence>
<dbReference type="GO" id="GO:0008289">
    <property type="term" value="F:lipid binding"/>
    <property type="evidence" value="ECO:0007669"/>
    <property type="project" value="UniProtKB-KW"/>
</dbReference>
<evidence type="ECO:0000313" key="19">
    <source>
        <dbReference type="Proteomes" id="UP000663829"/>
    </source>
</evidence>
<dbReference type="EMBL" id="CAJNOQ010004998">
    <property type="protein sequence ID" value="CAF1082167.1"/>
    <property type="molecule type" value="Genomic_DNA"/>
</dbReference>
<evidence type="ECO:0000256" key="2">
    <source>
        <dbReference type="ARBA" id="ARBA00006704"/>
    </source>
</evidence>
<dbReference type="Pfam" id="PF00137">
    <property type="entry name" value="ATP-synt_C"/>
    <property type="match status" value="1"/>
</dbReference>
<keyword evidence="4" id="KW-0138">CF(0)</keyword>
<dbReference type="GO" id="GO:0005524">
    <property type="term" value="F:ATP binding"/>
    <property type="evidence" value="ECO:0007669"/>
    <property type="project" value="InterPro"/>
</dbReference>
<comment type="subcellular location">
    <subcellularLocation>
        <location evidence="1">Mitochondrion membrane</location>
        <topology evidence="1">Multi-pass membrane protein</topology>
    </subcellularLocation>
</comment>
<keyword evidence="11 15" id="KW-0472">Membrane</keyword>
<comment type="similarity">
    <text evidence="2">Belongs to the ATPase C chain family.</text>
</comment>
<dbReference type="Proteomes" id="UP000663829">
    <property type="component" value="Unassembled WGS sequence"/>
</dbReference>
<dbReference type="GO" id="GO:0015078">
    <property type="term" value="F:proton transmembrane transporter activity"/>
    <property type="evidence" value="ECO:0007669"/>
    <property type="project" value="InterPro"/>
</dbReference>
<dbReference type="CDD" id="cd18182">
    <property type="entry name" value="ATP-synt_Fo_c_ATP5G3"/>
    <property type="match status" value="1"/>
</dbReference>
<dbReference type="InterPro" id="IPR002379">
    <property type="entry name" value="ATPase_proteolipid_c-like_dom"/>
</dbReference>
<dbReference type="SUPFAM" id="SSF81333">
    <property type="entry name" value="F1F0 ATP synthase subunit C"/>
    <property type="match status" value="1"/>
</dbReference>
<keyword evidence="3" id="KW-0813">Transport</keyword>
<comment type="caution">
    <text evidence="17">The sequence shown here is derived from an EMBL/GenBank/DDBJ whole genome shotgun (WGS) entry which is preliminary data.</text>
</comment>
<keyword evidence="5 15" id="KW-0812">Transmembrane</keyword>
<dbReference type="InterPro" id="IPR020537">
    <property type="entry name" value="ATP_synth_F0_csu_DDCD_BS"/>
</dbReference>
<dbReference type="GO" id="GO:0031966">
    <property type="term" value="C:mitochondrial membrane"/>
    <property type="evidence" value="ECO:0007669"/>
    <property type="project" value="UniProtKB-SubCell"/>
</dbReference>
<evidence type="ECO:0000256" key="14">
    <source>
        <dbReference type="SAM" id="MobiDB-lite"/>
    </source>
</evidence>
<dbReference type="FunFam" id="1.20.20.10:FF:000003">
    <property type="entry name" value="Atp synthase f complex subunit mitochondrial"/>
    <property type="match status" value="1"/>
</dbReference>
<evidence type="ECO:0000256" key="6">
    <source>
        <dbReference type="ARBA" id="ARBA00022781"/>
    </source>
</evidence>
<dbReference type="PRINTS" id="PR00124">
    <property type="entry name" value="ATPASEC"/>
</dbReference>
<dbReference type="Pfam" id="PF07728">
    <property type="entry name" value="AAA_5"/>
    <property type="match status" value="3"/>
</dbReference>
<keyword evidence="10" id="KW-0496">Mitochondrion</keyword>
<dbReference type="Gene3D" id="3.40.50.300">
    <property type="entry name" value="P-loop containing nucleotide triphosphate hydrolases"/>
    <property type="match status" value="3"/>
</dbReference>
<evidence type="ECO:0000259" key="16">
    <source>
        <dbReference type="PROSITE" id="PS50234"/>
    </source>
</evidence>
<dbReference type="OrthoDB" id="5186at2759"/>
<dbReference type="SUPFAM" id="SSF53300">
    <property type="entry name" value="vWA-like"/>
    <property type="match status" value="1"/>
</dbReference>
<evidence type="ECO:0000256" key="15">
    <source>
        <dbReference type="SAM" id="Phobius"/>
    </source>
</evidence>
<evidence type="ECO:0000256" key="7">
    <source>
        <dbReference type="ARBA" id="ARBA00022989"/>
    </source>
</evidence>
<evidence type="ECO:0000256" key="12">
    <source>
        <dbReference type="ARBA" id="ARBA00029852"/>
    </source>
</evidence>
<proteinExistence type="inferred from homology"/>
<dbReference type="GO" id="GO:0015986">
    <property type="term" value="P:proton motive force-driven ATP synthesis"/>
    <property type="evidence" value="ECO:0007669"/>
    <property type="project" value="InterPro"/>
</dbReference>
<accession>A0A814MND2</accession>
<dbReference type="PANTHER" id="PTHR21610:SF9">
    <property type="entry name" value="VON WILLEBRAND FACTOR A DOMAIN-CONTAINING PROTEIN 8"/>
    <property type="match status" value="1"/>
</dbReference>
<dbReference type="HAMAP" id="MF_01396">
    <property type="entry name" value="ATP_synth_c_bact"/>
    <property type="match status" value="1"/>
</dbReference>
<evidence type="ECO:0000313" key="18">
    <source>
        <dbReference type="EMBL" id="CAF3847926.1"/>
    </source>
</evidence>
<feature type="transmembrane region" description="Helical" evidence="15">
    <location>
        <begin position="63"/>
        <end position="89"/>
    </location>
</feature>
<dbReference type="EMBL" id="CAJOBC010004998">
    <property type="protein sequence ID" value="CAF3847926.1"/>
    <property type="molecule type" value="Genomic_DNA"/>
</dbReference>
<dbReference type="Proteomes" id="UP000681722">
    <property type="component" value="Unassembled WGS sequence"/>
</dbReference>
<dbReference type="Gene3D" id="1.20.20.10">
    <property type="entry name" value="F1F0 ATP synthase subunit C"/>
    <property type="match status" value="1"/>
</dbReference>